<keyword evidence="2" id="KW-1185">Reference proteome</keyword>
<sequence>MAQNPVTGAPVRLVVTDEDGTFLDLGGEDFSRERFSAVFARMRADGCRFAVATSNQSFQVKDVFGPLVPRVALATSNGAYVEAGGRRLRVSVAPDGGVERVLAAHAAHPEIPLCTVCADGAWVEPGADPDFVAEMTMYSHGMGRVESLADPRARQDVLMFWSRVPEGELARSIAVMREALGGAMDVVDSGCEDGWGYFDVVQRGVSKATGVRVLMEHWGISPEEVVAFGDAGNDVEMLRLAGAGYAMGNADEAVRAAADLVCAPCREQGVLRVLEQLWPE</sequence>
<dbReference type="PANTHER" id="PTHR10000:SF53">
    <property type="entry name" value="5-AMINO-6-(5-PHOSPHO-D-RIBITYLAMINO)URACIL PHOSPHATASE YBJI-RELATED"/>
    <property type="match status" value="1"/>
</dbReference>
<dbReference type="NCBIfam" id="TIGR01484">
    <property type="entry name" value="HAD-SF-IIB"/>
    <property type="match status" value="1"/>
</dbReference>
<keyword evidence="1" id="KW-0378">Hydrolase</keyword>
<gene>
    <name evidence="1" type="ORF">AAAT05_02615</name>
</gene>
<dbReference type="EC" id="3.1.3.-" evidence="1"/>
<accession>A0ABV1IEB6</accession>
<dbReference type="Pfam" id="PF08282">
    <property type="entry name" value="Hydrolase_3"/>
    <property type="match status" value="1"/>
</dbReference>
<dbReference type="InterPro" id="IPR006379">
    <property type="entry name" value="HAD-SF_hydro_IIB"/>
</dbReference>
<dbReference type="GO" id="GO:0016787">
    <property type="term" value="F:hydrolase activity"/>
    <property type="evidence" value="ECO:0007669"/>
    <property type="project" value="UniProtKB-KW"/>
</dbReference>
<dbReference type="Proteomes" id="UP001478817">
    <property type="component" value="Unassembled WGS sequence"/>
</dbReference>
<proteinExistence type="predicted"/>
<evidence type="ECO:0000313" key="2">
    <source>
        <dbReference type="Proteomes" id="UP001478817"/>
    </source>
</evidence>
<reference evidence="1 2" key="1">
    <citation type="submission" date="2024-04" db="EMBL/GenBank/DDBJ databases">
        <title>Human intestinal bacterial collection.</title>
        <authorList>
            <person name="Pauvert C."/>
            <person name="Hitch T.C.A."/>
            <person name="Clavel T."/>
        </authorList>
    </citation>
    <scope>NUCLEOTIDE SEQUENCE [LARGE SCALE GENOMIC DNA]</scope>
    <source>
        <strain evidence="1 2">CLA-AA-H197</strain>
    </source>
</reference>
<protein>
    <submittedName>
        <fullName evidence="1">Cof-type HAD-IIB family hydrolase</fullName>
        <ecNumber evidence="1">3.1.3.-</ecNumber>
    </submittedName>
</protein>
<dbReference type="PROSITE" id="PS01229">
    <property type="entry name" value="COF_2"/>
    <property type="match status" value="1"/>
</dbReference>
<evidence type="ECO:0000313" key="1">
    <source>
        <dbReference type="EMBL" id="MEQ2637243.1"/>
    </source>
</evidence>
<dbReference type="InterPro" id="IPR023214">
    <property type="entry name" value="HAD_sf"/>
</dbReference>
<comment type="caution">
    <text evidence="1">The sequence shown here is derived from an EMBL/GenBank/DDBJ whole genome shotgun (WGS) entry which is preliminary data.</text>
</comment>
<dbReference type="InterPro" id="IPR036412">
    <property type="entry name" value="HAD-like_sf"/>
</dbReference>
<dbReference type="PANTHER" id="PTHR10000">
    <property type="entry name" value="PHOSPHOSERINE PHOSPHATASE"/>
    <property type="match status" value="1"/>
</dbReference>
<dbReference type="RefSeq" id="WP_349181685.1">
    <property type="nucleotide sequence ID" value="NZ_JBBNGS010000003.1"/>
</dbReference>
<dbReference type="EMBL" id="JBBNGS010000003">
    <property type="protein sequence ID" value="MEQ2637243.1"/>
    <property type="molecule type" value="Genomic_DNA"/>
</dbReference>
<name>A0ABV1IEB6_9ACTN</name>
<dbReference type="SUPFAM" id="SSF56784">
    <property type="entry name" value="HAD-like"/>
    <property type="match status" value="1"/>
</dbReference>
<dbReference type="Gene3D" id="3.30.1240.10">
    <property type="match status" value="1"/>
</dbReference>
<dbReference type="SFLD" id="SFLDG01140">
    <property type="entry name" value="C2.B:_Phosphomannomutase_and_P"/>
    <property type="match status" value="1"/>
</dbReference>
<dbReference type="Gene3D" id="3.40.50.1000">
    <property type="entry name" value="HAD superfamily/HAD-like"/>
    <property type="match status" value="1"/>
</dbReference>
<organism evidence="1 2">
    <name type="scientific">Paratractidigestivibacter faecalis</name>
    <dbReference type="NCBI Taxonomy" id="2292441"/>
    <lineage>
        <taxon>Bacteria</taxon>
        <taxon>Bacillati</taxon>
        <taxon>Actinomycetota</taxon>
        <taxon>Coriobacteriia</taxon>
        <taxon>Coriobacteriales</taxon>
        <taxon>Atopobiaceae</taxon>
        <taxon>Paratractidigestivibacter</taxon>
    </lineage>
</organism>
<dbReference type="SFLD" id="SFLDS00003">
    <property type="entry name" value="Haloacid_Dehalogenase"/>
    <property type="match status" value="1"/>
</dbReference>
<dbReference type="CDD" id="cd07518">
    <property type="entry name" value="HAD_YbiV-Like"/>
    <property type="match status" value="1"/>
</dbReference>